<reference evidence="3" key="1">
    <citation type="submission" date="2016-10" db="EMBL/GenBank/DDBJ databases">
        <authorList>
            <person name="Varghese N."/>
            <person name="Submissions S."/>
        </authorList>
    </citation>
    <scope>NUCLEOTIDE SEQUENCE [LARGE SCALE GENOMIC DNA]</scope>
    <source>
        <strain evidence="3">DSM 17071</strain>
    </source>
</reference>
<dbReference type="STRING" id="311334.SAMN05421846_101481"/>
<protein>
    <submittedName>
        <fullName evidence="2">Uncharacterized protein</fullName>
    </submittedName>
</protein>
<gene>
    <name evidence="2" type="ORF">SAMN05421846_101481</name>
</gene>
<dbReference type="OrthoDB" id="660602at2"/>
<feature type="chain" id="PRO_5011712772" evidence="1">
    <location>
        <begin position="20"/>
        <end position="224"/>
    </location>
</feature>
<keyword evidence="3" id="KW-1185">Reference proteome</keyword>
<accession>A0A1G8E9U4</accession>
<evidence type="ECO:0000313" key="2">
    <source>
        <dbReference type="EMBL" id="SDH66641.1"/>
    </source>
</evidence>
<dbReference type="NCBIfam" id="NF047436">
    <property type="entry name" value="LA_2272_repeat"/>
    <property type="match status" value="1"/>
</dbReference>
<evidence type="ECO:0000313" key="3">
    <source>
        <dbReference type="Proteomes" id="UP000198869"/>
    </source>
</evidence>
<organism evidence="2 3">
    <name type="scientific">Chryseobacterium taeanense</name>
    <dbReference type="NCBI Taxonomy" id="311334"/>
    <lineage>
        <taxon>Bacteria</taxon>
        <taxon>Pseudomonadati</taxon>
        <taxon>Bacteroidota</taxon>
        <taxon>Flavobacteriia</taxon>
        <taxon>Flavobacteriales</taxon>
        <taxon>Weeksellaceae</taxon>
        <taxon>Chryseobacterium group</taxon>
        <taxon>Chryseobacterium</taxon>
    </lineage>
</organism>
<keyword evidence="1" id="KW-0732">Signal</keyword>
<dbReference type="AlphaFoldDB" id="A0A1G8E9U4"/>
<evidence type="ECO:0000256" key="1">
    <source>
        <dbReference type="SAM" id="SignalP"/>
    </source>
</evidence>
<name>A0A1G8E9U4_9FLAO</name>
<feature type="signal peptide" evidence="1">
    <location>
        <begin position="1"/>
        <end position="19"/>
    </location>
</feature>
<sequence length="224" mass="24877">MKIRILLIMSILIINFIKAQDDTLKIQNTKLIALTPLNKKTDKVNGLTFGLGFDSKYIVKKQDTELLQKVNGLNIEVNPLGILFWMLYDPEKDQDTEFIKINGLNISAAGYLKGISHNGLTLSLYNYGHTMNGISGTFFTTYIETGNGFFVSTLGVHSKKLNGVSISIFNNAEIMRGIQIGGYNSNKDGKGMQIGLINKSEKLKGLQIGLWNKNGKRSLPIINF</sequence>
<proteinExistence type="predicted"/>
<dbReference type="EMBL" id="FNDW01000001">
    <property type="protein sequence ID" value="SDH66641.1"/>
    <property type="molecule type" value="Genomic_DNA"/>
</dbReference>
<dbReference type="Proteomes" id="UP000198869">
    <property type="component" value="Unassembled WGS sequence"/>
</dbReference>
<dbReference type="RefSeq" id="WP_139164572.1">
    <property type="nucleotide sequence ID" value="NZ_FNDW01000001.1"/>
</dbReference>
<dbReference type="InterPro" id="IPR058093">
    <property type="entry name" value="LA_2272-like"/>
</dbReference>